<name>A0ABQ6WXF2_9EURO</name>
<proteinExistence type="predicted"/>
<evidence type="ECO:0000313" key="1">
    <source>
        <dbReference type="EMBL" id="KAE8421772.1"/>
    </source>
</evidence>
<dbReference type="InterPro" id="IPR036866">
    <property type="entry name" value="RibonucZ/Hydroxyglut_hydro"/>
</dbReference>
<keyword evidence="2" id="KW-1185">Reference proteome</keyword>
<sequence length="129" mass="15155">MHLFVQGAPKDQIRRVPSMSWLISHKPSNTNIVFDLGIRQDTHNYPPALYERMQRLVRAEIPQEVFSSLQEANINPRFRYRHGHILPPPLRSHRRSVPAGTRDQIDHRTGSKTFHLRCRDIARKWAFAL</sequence>
<dbReference type="Proteomes" id="UP000325395">
    <property type="component" value="Unassembled WGS sequence"/>
</dbReference>
<organism evidence="1 2">
    <name type="scientific">Aspergillus pseudocaelatus</name>
    <dbReference type="NCBI Taxonomy" id="1825620"/>
    <lineage>
        <taxon>Eukaryota</taxon>
        <taxon>Fungi</taxon>
        <taxon>Dikarya</taxon>
        <taxon>Ascomycota</taxon>
        <taxon>Pezizomycotina</taxon>
        <taxon>Eurotiomycetes</taxon>
        <taxon>Eurotiomycetidae</taxon>
        <taxon>Eurotiales</taxon>
        <taxon>Aspergillaceae</taxon>
        <taxon>Aspergillus</taxon>
        <taxon>Aspergillus subgen. Circumdati</taxon>
    </lineage>
</organism>
<reference evidence="1 2" key="1">
    <citation type="submission" date="2019-04" db="EMBL/GenBank/DDBJ databases">
        <authorList>
            <consortium name="DOE Joint Genome Institute"/>
            <person name="Mondo S."/>
            <person name="Kjaerbolling I."/>
            <person name="Vesth T."/>
            <person name="Frisvad J.C."/>
            <person name="Nybo J.L."/>
            <person name="Theobald S."/>
            <person name="Kildgaard S."/>
            <person name="Isbrandt T."/>
            <person name="Kuo A."/>
            <person name="Sato A."/>
            <person name="Lyhne E.K."/>
            <person name="Kogle M.E."/>
            <person name="Wiebenga A."/>
            <person name="Kun R.S."/>
            <person name="Lubbers R.J."/>
            <person name="Makela M.R."/>
            <person name="Barry K."/>
            <person name="Chovatia M."/>
            <person name="Clum A."/>
            <person name="Daum C."/>
            <person name="Haridas S."/>
            <person name="He G."/>
            <person name="LaButti K."/>
            <person name="Lipzen A."/>
            <person name="Riley R."/>
            <person name="Salamov A."/>
            <person name="Simmons B.A."/>
            <person name="Magnuson J.K."/>
            <person name="Henrissat B."/>
            <person name="Mortensen U.H."/>
            <person name="Larsen T.O."/>
            <person name="Devries R.P."/>
            <person name="Grigoriev I.V."/>
            <person name="Machida M."/>
            <person name="Baker S.E."/>
            <person name="Andersen M.R."/>
            <person name="Cantor M.N."/>
            <person name="Hua S.X."/>
        </authorList>
    </citation>
    <scope>NUCLEOTIDE SEQUENCE [LARGE SCALE GENOMIC DNA]</scope>
    <source>
        <strain evidence="1 2">CBS 117616</strain>
    </source>
</reference>
<accession>A0ABQ6WXF2</accession>
<evidence type="ECO:0000313" key="2">
    <source>
        <dbReference type="Proteomes" id="UP000325395"/>
    </source>
</evidence>
<dbReference type="EMBL" id="ML735698">
    <property type="protein sequence ID" value="KAE8421772.1"/>
    <property type="molecule type" value="Genomic_DNA"/>
</dbReference>
<gene>
    <name evidence="1" type="ORF">BDV36DRAFT_246687</name>
</gene>
<dbReference type="Gene3D" id="3.60.15.10">
    <property type="entry name" value="Ribonuclease Z/Hydroxyacylglutathione hydrolase-like"/>
    <property type="match status" value="1"/>
</dbReference>
<protein>
    <submittedName>
        <fullName evidence="1">Uncharacterized protein</fullName>
    </submittedName>
</protein>